<dbReference type="SUPFAM" id="SSF56601">
    <property type="entry name" value="beta-lactamase/transpeptidase-like"/>
    <property type="match status" value="1"/>
</dbReference>
<dbReference type="SUPFAM" id="SSF54184">
    <property type="entry name" value="Penicillin-binding protein 2x (pbp-2x), c-terminal domain"/>
    <property type="match status" value="1"/>
</dbReference>
<dbReference type="GO" id="GO:0008658">
    <property type="term" value="F:penicillin binding"/>
    <property type="evidence" value="ECO:0007669"/>
    <property type="project" value="InterPro"/>
</dbReference>
<gene>
    <name evidence="6" type="primary">spoVD_2</name>
    <name evidence="6" type="ORF">AULFYP135_01210</name>
</gene>
<feature type="domain" description="PASTA" evidence="5">
    <location>
        <begin position="679"/>
        <end position="744"/>
    </location>
</feature>
<protein>
    <submittedName>
        <fullName evidence="6">Stage V sporulation protein D</fullName>
    </submittedName>
</protein>
<dbReference type="SMART" id="SM00740">
    <property type="entry name" value="PASTA"/>
    <property type="match status" value="2"/>
</dbReference>
<dbReference type="EMBL" id="CACRSL010000003">
    <property type="protein sequence ID" value="VYS99305.1"/>
    <property type="molecule type" value="Genomic_DNA"/>
</dbReference>
<organism evidence="6">
    <name type="scientific">uncultured Anaerotruncus sp</name>
    <dbReference type="NCBI Taxonomy" id="905011"/>
    <lineage>
        <taxon>Bacteria</taxon>
        <taxon>Bacillati</taxon>
        <taxon>Bacillota</taxon>
        <taxon>Clostridia</taxon>
        <taxon>Eubacteriales</taxon>
        <taxon>Oscillospiraceae</taxon>
        <taxon>Anaerotruncus</taxon>
        <taxon>environmental samples</taxon>
    </lineage>
</organism>
<dbReference type="InterPro" id="IPR005543">
    <property type="entry name" value="PASTA_dom"/>
</dbReference>
<keyword evidence="4" id="KW-1133">Transmembrane helix</keyword>
<dbReference type="PANTHER" id="PTHR30627:SF1">
    <property type="entry name" value="PEPTIDOGLYCAN D,D-TRANSPEPTIDASE FTSI"/>
    <property type="match status" value="1"/>
</dbReference>
<dbReference type="Gene3D" id="3.30.10.20">
    <property type="match status" value="1"/>
</dbReference>
<evidence type="ECO:0000256" key="4">
    <source>
        <dbReference type="SAM" id="Phobius"/>
    </source>
</evidence>
<keyword evidence="3 4" id="KW-0472">Membrane</keyword>
<dbReference type="Pfam" id="PF03717">
    <property type="entry name" value="PBP_dimer"/>
    <property type="match status" value="1"/>
</dbReference>
<comment type="subcellular location">
    <subcellularLocation>
        <location evidence="1">Membrane</location>
    </subcellularLocation>
</comment>
<dbReference type="Gene3D" id="3.90.1310.10">
    <property type="entry name" value="Penicillin-binding protein 2a (Domain 2)"/>
    <property type="match status" value="1"/>
</dbReference>
<comment type="similarity">
    <text evidence="2">Belongs to the transpeptidase family.</text>
</comment>
<dbReference type="Gene3D" id="3.40.710.10">
    <property type="entry name" value="DD-peptidase/beta-lactamase superfamily"/>
    <property type="match status" value="1"/>
</dbReference>
<dbReference type="CDD" id="cd06577">
    <property type="entry name" value="PASTA_pknB"/>
    <property type="match status" value="1"/>
</dbReference>
<evidence type="ECO:0000259" key="5">
    <source>
        <dbReference type="PROSITE" id="PS51178"/>
    </source>
</evidence>
<dbReference type="SUPFAM" id="SSF56519">
    <property type="entry name" value="Penicillin binding protein dimerisation domain"/>
    <property type="match status" value="1"/>
</dbReference>
<dbReference type="InterPro" id="IPR005311">
    <property type="entry name" value="PBP_dimer"/>
</dbReference>
<dbReference type="InterPro" id="IPR050515">
    <property type="entry name" value="Beta-lactam/transpept"/>
</dbReference>
<evidence type="ECO:0000256" key="1">
    <source>
        <dbReference type="ARBA" id="ARBA00004370"/>
    </source>
</evidence>
<dbReference type="InterPro" id="IPR012338">
    <property type="entry name" value="Beta-lactam/transpept-like"/>
</dbReference>
<keyword evidence="4" id="KW-0812">Transmembrane</keyword>
<dbReference type="PROSITE" id="PS51178">
    <property type="entry name" value="PASTA"/>
    <property type="match status" value="2"/>
</dbReference>
<dbReference type="GO" id="GO:0005886">
    <property type="term" value="C:plasma membrane"/>
    <property type="evidence" value="ECO:0007669"/>
    <property type="project" value="TreeGrafter"/>
</dbReference>
<evidence type="ECO:0000256" key="3">
    <source>
        <dbReference type="ARBA" id="ARBA00023136"/>
    </source>
</evidence>
<evidence type="ECO:0000313" key="6">
    <source>
        <dbReference type="EMBL" id="VYS99305.1"/>
    </source>
</evidence>
<feature type="domain" description="PASTA" evidence="5">
    <location>
        <begin position="617"/>
        <end position="676"/>
    </location>
</feature>
<evidence type="ECO:0000256" key="2">
    <source>
        <dbReference type="ARBA" id="ARBA00007171"/>
    </source>
</evidence>
<dbReference type="PANTHER" id="PTHR30627">
    <property type="entry name" value="PEPTIDOGLYCAN D,D-TRANSPEPTIDASE"/>
    <property type="match status" value="1"/>
</dbReference>
<name>A0A6N2T691_9FIRM</name>
<dbReference type="AlphaFoldDB" id="A0A6N2T691"/>
<sequence>MANAPSNKMQRRIQVILFCMAVVGFSILLGRLYYLQIVEGDKYQKLALSQQMRSTTISAERGEILDTNGKVLARSAQVWNVILSPADVKDDAQLNQVADFLSELLDVDRQKIIDKGKNKKMYYERVKSKVEKDVADQITQFCVDNKITCINLEEDTRRYYPYGHLASTVLGFTGSENKGAYGLEAYYDKYLSGTPGRVVAAKNAWGSDLPYRYQQLYDAQDGCSIVLTIDEVVQHFLEKHLETAVTEHNVQNRAAGIVMNVKTGEILAMATKPDFDPNEPLVIADPKTAAALEELKKTATDEEYAKALQEAQFVQWNNKAVQEPYEPGSVFKIITAAGALESGAVHGGDVFNCPGYHIVAGRKVHCWKNGGHGTITFVQGIMGSCNPTFMMVGEKMGAETFYEYFENFGLTEPTGIDFPGEADSNYHSMERLRDEGSGAYLASSSFGQTFKVTPIQLITAVSAAVNGGKLMQPYLVKQILDADGNVIKTTQPVVKRQVISESISKELAGYLELVVSGDGGSGKSAKIPGYRIGGKTGTSEKLDKLDEYGQVQERVASFYGFAPADDPQIAVLILLDEPHMDNIYGSVIAAPVVQGILADVLPYMGIDPVYTAEELEKKEVSTPYLLGYRPHEATSELIQQGLKSKVVGDGPTVLKQIPAVSQPIPKGGTVILYTDESELSKTVTVPNVVGLSGQQANRTILNAGLNISVSGVEIDSAGCIAARQSPEAGTEVEIGTVVTVEFINKDLAG</sequence>
<dbReference type="InterPro" id="IPR001460">
    <property type="entry name" value="PCN-bd_Tpept"/>
</dbReference>
<dbReference type="GO" id="GO:0071555">
    <property type="term" value="P:cell wall organization"/>
    <property type="evidence" value="ECO:0007669"/>
    <property type="project" value="TreeGrafter"/>
</dbReference>
<feature type="transmembrane region" description="Helical" evidence="4">
    <location>
        <begin position="12"/>
        <end position="34"/>
    </location>
</feature>
<dbReference type="Pfam" id="PF03793">
    <property type="entry name" value="PASTA"/>
    <property type="match status" value="2"/>
</dbReference>
<proteinExistence type="inferred from homology"/>
<reference evidence="6" key="1">
    <citation type="submission" date="2019-11" db="EMBL/GenBank/DDBJ databases">
        <authorList>
            <person name="Feng L."/>
        </authorList>
    </citation>
    <scope>NUCLEOTIDE SEQUENCE</scope>
    <source>
        <strain evidence="6">AundefinedLFYP135</strain>
    </source>
</reference>
<dbReference type="Pfam" id="PF00905">
    <property type="entry name" value="Transpeptidase"/>
    <property type="match status" value="1"/>
</dbReference>
<accession>A0A6N2T691</accession>
<dbReference type="InterPro" id="IPR036138">
    <property type="entry name" value="PBP_dimer_sf"/>
</dbReference>